<evidence type="ECO:0000256" key="2">
    <source>
        <dbReference type="SAM" id="Phobius"/>
    </source>
</evidence>
<keyword evidence="2" id="KW-0812">Transmembrane</keyword>
<keyword evidence="2" id="KW-1133">Transmembrane helix</keyword>
<keyword evidence="2" id="KW-0472">Membrane</keyword>
<accession>A0A7X6DME6</accession>
<dbReference type="AlphaFoldDB" id="A0A7X6DME6"/>
<proteinExistence type="predicted"/>
<dbReference type="Proteomes" id="UP000534783">
    <property type="component" value="Unassembled WGS sequence"/>
</dbReference>
<feature type="transmembrane region" description="Helical" evidence="2">
    <location>
        <begin position="12"/>
        <end position="30"/>
    </location>
</feature>
<dbReference type="RefSeq" id="WP_168058105.1">
    <property type="nucleotide sequence ID" value="NZ_VTOW01000001.1"/>
</dbReference>
<feature type="region of interest" description="Disordered" evidence="1">
    <location>
        <begin position="32"/>
        <end position="76"/>
    </location>
</feature>
<evidence type="ECO:0000256" key="1">
    <source>
        <dbReference type="SAM" id="MobiDB-lite"/>
    </source>
</evidence>
<feature type="compositionally biased region" description="Basic and acidic residues" evidence="1">
    <location>
        <begin position="45"/>
        <end position="70"/>
    </location>
</feature>
<comment type="caution">
    <text evidence="3">The sequence shown here is derived from an EMBL/GenBank/DDBJ whole genome shotgun (WGS) entry which is preliminary data.</text>
</comment>
<evidence type="ECO:0000313" key="4">
    <source>
        <dbReference type="Proteomes" id="UP000534783"/>
    </source>
</evidence>
<protein>
    <submittedName>
        <fullName evidence="3">Uncharacterized protein</fullName>
    </submittedName>
</protein>
<name>A0A7X6DME6_9BACT</name>
<reference evidence="3 4" key="1">
    <citation type="journal article" date="2020" name="Nature">
        <title>Bacterial chemolithoautotrophy via manganese oxidation.</title>
        <authorList>
            <person name="Yu H."/>
            <person name="Leadbetter J.R."/>
        </authorList>
    </citation>
    <scope>NUCLEOTIDE SEQUENCE [LARGE SCALE GENOMIC DNA]</scope>
    <source>
        <strain evidence="3 4">Mn-1</strain>
    </source>
</reference>
<sequence>MNQGFLEYGLPTLIALVFVNFVWAWIVAAAKPPGGSEDEPLSGEGHPDWKYLEDAGPEGVRKSLSEEIRPKTKVPG</sequence>
<dbReference type="EMBL" id="VTOW01000001">
    <property type="protein sequence ID" value="NKE69824.1"/>
    <property type="molecule type" value="Genomic_DNA"/>
</dbReference>
<organism evidence="3 4">
    <name type="scientific">Candidatus Manganitrophus noduliformans</name>
    <dbReference type="NCBI Taxonomy" id="2606439"/>
    <lineage>
        <taxon>Bacteria</taxon>
        <taxon>Pseudomonadati</taxon>
        <taxon>Nitrospirota</taxon>
        <taxon>Nitrospiria</taxon>
        <taxon>Candidatus Troglogloeales</taxon>
        <taxon>Candidatus Manganitrophaceae</taxon>
        <taxon>Candidatus Manganitrophus</taxon>
    </lineage>
</organism>
<evidence type="ECO:0000313" key="3">
    <source>
        <dbReference type="EMBL" id="NKE69824.1"/>
    </source>
</evidence>
<keyword evidence="4" id="KW-1185">Reference proteome</keyword>
<gene>
    <name evidence="3" type="ORF">MNODULE_03565</name>
</gene>